<protein>
    <submittedName>
        <fullName evidence="1">Uncharacterized protein</fullName>
    </submittedName>
</protein>
<evidence type="ECO:0000313" key="2">
    <source>
        <dbReference type="Proteomes" id="UP000182192"/>
    </source>
</evidence>
<gene>
    <name evidence="1" type="ORF">SAMN02910406_01396</name>
</gene>
<dbReference type="RefSeq" id="WP_074960818.1">
    <property type="nucleotide sequence ID" value="NZ_FOKQ01000009.1"/>
</dbReference>
<sequence length="222" mass="24585">MKIRWNRINRGLVLGAVLAAGTAVYVIAQNVAFKKNIPEISDKANEICKGIAEANVGDNREGVQRKLTACLQDNFISSDSKMTLEEAYYGCENKSTMLFQVENMELDTTGNDRIYSAEFKAISTSVTKWGVDGANVQIDFMMTFDCDGTPETLTPIGVYSTSLDVRHGADKEIRKTVKLKDSMNMYLLRDGDTWKVSTISFNDPFNVDIEYPDSTEGGEADG</sequence>
<reference evidence="1 2" key="1">
    <citation type="submission" date="2016-10" db="EMBL/GenBank/DDBJ databases">
        <authorList>
            <person name="de Groot N.N."/>
        </authorList>
    </citation>
    <scope>NUCLEOTIDE SEQUENCE [LARGE SCALE GENOMIC DNA]</scope>
    <source>
        <strain evidence="1 2">AR67</strain>
    </source>
</reference>
<evidence type="ECO:0000313" key="1">
    <source>
        <dbReference type="EMBL" id="SFC24471.1"/>
    </source>
</evidence>
<organism evidence="1 2">
    <name type="scientific">Ruminococcus albus</name>
    <dbReference type="NCBI Taxonomy" id="1264"/>
    <lineage>
        <taxon>Bacteria</taxon>
        <taxon>Bacillati</taxon>
        <taxon>Bacillota</taxon>
        <taxon>Clostridia</taxon>
        <taxon>Eubacteriales</taxon>
        <taxon>Oscillospiraceae</taxon>
        <taxon>Ruminococcus</taxon>
    </lineage>
</organism>
<dbReference type="OrthoDB" id="1820693at2"/>
<dbReference type="Proteomes" id="UP000182192">
    <property type="component" value="Unassembled WGS sequence"/>
</dbReference>
<dbReference type="EMBL" id="FOKQ01000009">
    <property type="protein sequence ID" value="SFC24471.1"/>
    <property type="molecule type" value="Genomic_DNA"/>
</dbReference>
<proteinExistence type="predicted"/>
<accession>A0A1I1HKU2</accession>
<dbReference type="AlphaFoldDB" id="A0A1I1HKU2"/>
<name>A0A1I1HKU2_RUMAL</name>